<gene>
    <name evidence="4" type="ORF">QE152_g5055</name>
</gene>
<feature type="domain" description="CCHC-type" evidence="3">
    <location>
        <begin position="170"/>
        <end position="185"/>
    </location>
</feature>
<evidence type="ECO:0000256" key="1">
    <source>
        <dbReference type="PROSITE-ProRule" id="PRU00047"/>
    </source>
</evidence>
<feature type="compositionally biased region" description="Basic and acidic residues" evidence="2">
    <location>
        <begin position="244"/>
        <end position="257"/>
    </location>
</feature>
<comment type="caution">
    <text evidence="4">The sequence shown here is derived from an EMBL/GenBank/DDBJ whole genome shotgun (WGS) entry which is preliminary data.</text>
</comment>
<dbReference type="Pfam" id="PF14223">
    <property type="entry name" value="Retrotran_gag_2"/>
    <property type="match status" value="1"/>
</dbReference>
<keyword evidence="1" id="KW-0863">Zinc-finger</keyword>
<evidence type="ECO:0000259" key="3">
    <source>
        <dbReference type="PROSITE" id="PS50158"/>
    </source>
</evidence>
<dbReference type="SUPFAM" id="SSF57756">
    <property type="entry name" value="Retrovirus zinc finger-like domains"/>
    <property type="match status" value="1"/>
</dbReference>
<evidence type="ECO:0000256" key="2">
    <source>
        <dbReference type="SAM" id="MobiDB-lite"/>
    </source>
</evidence>
<dbReference type="Proteomes" id="UP001458880">
    <property type="component" value="Unassembled WGS sequence"/>
</dbReference>
<dbReference type="Pfam" id="PF00098">
    <property type="entry name" value="zf-CCHC"/>
    <property type="match status" value="1"/>
</dbReference>
<dbReference type="EMBL" id="JASPKY010000028">
    <property type="protein sequence ID" value="KAK9751424.1"/>
    <property type="molecule type" value="Genomic_DNA"/>
</dbReference>
<reference evidence="4 5" key="1">
    <citation type="journal article" date="2024" name="BMC Genomics">
        <title>De novo assembly and annotation of Popillia japonica's genome with initial clues to its potential as an invasive pest.</title>
        <authorList>
            <person name="Cucini C."/>
            <person name="Boschi S."/>
            <person name="Funari R."/>
            <person name="Cardaioli E."/>
            <person name="Iannotti N."/>
            <person name="Marturano G."/>
            <person name="Paoli F."/>
            <person name="Bruttini M."/>
            <person name="Carapelli A."/>
            <person name="Frati F."/>
            <person name="Nardi F."/>
        </authorList>
    </citation>
    <scope>NUCLEOTIDE SEQUENCE [LARGE SCALE GENOMIC DNA]</scope>
    <source>
        <strain evidence="4">DMR45628</strain>
    </source>
</reference>
<dbReference type="PROSITE" id="PS50158">
    <property type="entry name" value="ZF_CCHC"/>
    <property type="match status" value="1"/>
</dbReference>
<dbReference type="GO" id="GO:0008270">
    <property type="term" value="F:zinc ion binding"/>
    <property type="evidence" value="ECO:0007669"/>
    <property type="project" value="UniProtKB-KW"/>
</dbReference>
<feature type="compositionally biased region" description="Basic and acidic residues" evidence="2">
    <location>
        <begin position="208"/>
        <end position="226"/>
    </location>
</feature>
<accession>A0AAW1N023</accession>
<dbReference type="SMART" id="SM00343">
    <property type="entry name" value="ZnF_C2HC"/>
    <property type="match status" value="1"/>
</dbReference>
<proteinExistence type="predicted"/>
<evidence type="ECO:0000313" key="4">
    <source>
        <dbReference type="EMBL" id="KAK9751424.1"/>
    </source>
</evidence>
<name>A0AAW1N023_POPJA</name>
<keyword evidence="5" id="KW-1185">Reference proteome</keyword>
<protein>
    <submittedName>
        <fullName evidence="4">Zinc knuckle</fullName>
    </submittedName>
</protein>
<dbReference type="InterPro" id="IPR036875">
    <property type="entry name" value="Znf_CCHC_sf"/>
</dbReference>
<dbReference type="Gene3D" id="4.10.60.10">
    <property type="entry name" value="Zinc finger, CCHC-type"/>
    <property type="match status" value="1"/>
</dbReference>
<dbReference type="GO" id="GO:0003676">
    <property type="term" value="F:nucleic acid binding"/>
    <property type="evidence" value="ECO:0007669"/>
    <property type="project" value="InterPro"/>
</dbReference>
<organism evidence="4 5">
    <name type="scientific">Popillia japonica</name>
    <name type="common">Japanese beetle</name>
    <dbReference type="NCBI Taxonomy" id="7064"/>
    <lineage>
        <taxon>Eukaryota</taxon>
        <taxon>Metazoa</taxon>
        <taxon>Ecdysozoa</taxon>
        <taxon>Arthropoda</taxon>
        <taxon>Hexapoda</taxon>
        <taxon>Insecta</taxon>
        <taxon>Pterygota</taxon>
        <taxon>Neoptera</taxon>
        <taxon>Endopterygota</taxon>
        <taxon>Coleoptera</taxon>
        <taxon>Polyphaga</taxon>
        <taxon>Scarabaeiformia</taxon>
        <taxon>Scarabaeidae</taxon>
        <taxon>Rutelinae</taxon>
        <taxon>Popillia</taxon>
    </lineage>
</organism>
<keyword evidence="1" id="KW-0479">Metal-binding</keyword>
<feature type="region of interest" description="Disordered" evidence="2">
    <location>
        <begin position="184"/>
        <end position="265"/>
    </location>
</feature>
<evidence type="ECO:0000313" key="5">
    <source>
        <dbReference type="Proteomes" id="UP001458880"/>
    </source>
</evidence>
<dbReference type="AlphaFoldDB" id="A0AAW1N023"/>
<keyword evidence="1" id="KW-0862">Zinc</keyword>
<dbReference type="InterPro" id="IPR001878">
    <property type="entry name" value="Znf_CCHC"/>
</dbReference>
<sequence>MEVTTSARLPQLSAQNFKNWLFRVECILDEKQLKETLSIDKSELRGEELNKYTANDAKVKNTIVQCLTDNHLNLIKDCTTGQEMIKKLKDTFQRKSVISKIHYRRKLLVKRHISKKERLDEKYDKVITAIETLNNDIKLDFVKTRLLDEEVKFNMDQANSQNENDVVFICYRCNKPGHFAAQCREKGRGRGSGQRDQQRHRGRGYRGWQREHDRQGDRQQKQEDMQRNQQQASLAEIEDGNENMIDKETDSRSKRTCNEINSKHH</sequence>